<name>A0ABT0WG41_9BACI</name>
<keyword evidence="2" id="KW-1185">Reference proteome</keyword>
<sequence length="53" mass="6220">MFIDSICPKYGEINHVEHKGEEVLLVTCKNHMYDHIVMHYPRKVGIKLINVLN</sequence>
<gene>
    <name evidence="1" type="ORF">NDK43_26805</name>
</gene>
<evidence type="ECO:0000313" key="2">
    <source>
        <dbReference type="Proteomes" id="UP001523262"/>
    </source>
</evidence>
<protein>
    <submittedName>
        <fullName evidence="1">Uncharacterized protein</fullName>
    </submittedName>
</protein>
<accession>A0ABT0WG41</accession>
<reference evidence="1 2" key="1">
    <citation type="submission" date="2022-06" db="EMBL/GenBank/DDBJ databases">
        <authorList>
            <person name="Jeon C.O."/>
        </authorList>
    </citation>
    <scope>NUCLEOTIDE SEQUENCE [LARGE SCALE GENOMIC DNA]</scope>
    <source>
        <strain evidence="1 2">KCTC 13943</strain>
    </source>
</reference>
<evidence type="ECO:0000313" key="1">
    <source>
        <dbReference type="EMBL" id="MCM2535290.1"/>
    </source>
</evidence>
<dbReference type="Proteomes" id="UP001523262">
    <property type="component" value="Unassembled WGS sequence"/>
</dbReference>
<proteinExistence type="predicted"/>
<organism evidence="1 2">
    <name type="scientific">Neobacillus pocheonensis</name>
    <dbReference type="NCBI Taxonomy" id="363869"/>
    <lineage>
        <taxon>Bacteria</taxon>
        <taxon>Bacillati</taxon>
        <taxon>Bacillota</taxon>
        <taxon>Bacilli</taxon>
        <taxon>Bacillales</taxon>
        <taxon>Bacillaceae</taxon>
        <taxon>Neobacillus</taxon>
    </lineage>
</organism>
<comment type="caution">
    <text evidence="1">The sequence shown here is derived from an EMBL/GenBank/DDBJ whole genome shotgun (WGS) entry which is preliminary data.</text>
</comment>
<dbReference type="EMBL" id="JAMQCR010000002">
    <property type="protein sequence ID" value="MCM2535290.1"/>
    <property type="molecule type" value="Genomic_DNA"/>
</dbReference>